<dbReference type="PROSITE" id="PS50885">
    <property type="entry name" value="HAMP"/>
    <property type="match status" value="1"/>
</dbReference>
<evidence type="ECO:0000259" key="14">
    <source>
        <dbReference type="PROSITE" id="PS50885"/>
    </source>
</evidence>
<evidence type="ECO:0000256" key="5">
    <source>
        <dbReference type="ARBA" id="ARBA00022553"/>
    </source>
</evidence>
<comment type="caution">
    <text evidence="15">The sequence shown here is derived from an EMBL/GenBank/DDBJ whole genome shotgun (WGS) entry which is preliminary data.</text>
</comment>
<evidence type="ECO:0000256" key="1">
    <source>
        <dbReference type="ARBA" id="ARBA00000085"/>
    </source>
</evidence>
<keyword evidence="12" id="KW-0812">Transmembrane</keyword>
<comment type="subcellular location">
    <subcellularLocation>
        <location evidence="2">Cell membrane</location>
        <topology evidence="2">Multi-pass membrane protein</topology>
    </subcellularLocation>
</comment>
<evidence type="ECO:0000256" key="8">
    <source>
        <dbReference type="ARBA" id="ARBA00022777"/>
    </source>
</evidence>
<sequence>MIKLARNRMAKLSTAIGRMPIQLKLILSFICIILIPITLVSWYLFNGVYLNTIKDLTKKNQYILEIEKTNVANNMQVMERTAQLAISNSEINEYLQSREELDTADLIDFKMKTFSSFQYYLFNNPNIANIRLYSENPNVREFWPVIFKESRIKNKPWYQTVLRRNGLVWWEISATNKDVIKNSTVASDQVGDFVTLLREIKYPNDKHNGILEVTMELNNFFMKTFSSVQDTSSQMIVVNREGKAFTNPSLSLMQTLPVGTIMAEFAKHGRRTDREFTFTYNGTPYLCIPSDLEPLNSYLFNVVSLKSALSDVSKRRNTIIIATIILIALLSATSYILHSLILKKLNILRDSMKKVRKGDFNFEIDITSMDEIGELAHHFRQMLKRMNELIVEAVNRQAATKEAELKSLKNQIDSHFLYNTLENLKMLAEIEGQYTISDSLTSLGRMMRYNLQWTSNHVRLRDELEHIQNYIAIMNIRYDNNLVLNINVPPVHMEQEVLKMSLQPIVENAVKHGMGSRAEDGEKLEIAIHAYVSGDSIIIEVCDNGDGIPESKLKKVNLMIRLEDAEYQQMRKELNDGESSGIGLRNVDQRIVMFYGKSHGIRVESAEGSFTRVTMTLPYLILAGGVPAHVQSANR</sequence>
<dbReference type="InterPro" id="IPR003660">
    <property type="entry name" value="HAMP_dom"/>
</dbReference>
<dbReference type="InterPro" id="IPR003594">
    <property type="entry name" value="HATPase_dom"/>
</dbReference>
<protein>
    <recommendedName>
        <fullName evidence="3">histidine kinase</fullName>
        <ecNumber evidence="3">2.7.13.3</ecNumber>
    </recommendedName>
</protein>
<evidence type="ECO:0000256" key="6">
    <source>
        <dbReference type="ARBA" id="ARBA00022679"/>
    </source>
</evidence>
<dbReference type="SMART" id="SM00304">
    <property type="entry name" value="HAMP"/>
    <property type="match status" value="1"/>
</dbReference>
<dbReference type="EC" id="2.7.13.3" evidence="3"/>
<keyword evidence="6 15" id="KW-0808">Transferase</keyword>
<dbReference type="Gene3D" id="6.10.340.10">
    <property type="match status" value="1"/>
</dbReference>
<dbReference type="EMBL" id="JACHXJ010000001">
    <property type="protein sequence ID" value="MBB3126438.1"/>
    <property type="molecule type" value="Genomic_DNA"/>
</dbReference>
<dbReference type="SUPFAM" id="SSF55874">
    <property type="entry name" value="ATPase domain of HSP90 chaperone/DNA topoisomerase II/histidine kinase"/>
    <property type="match status" value="1"/>
</dbReference>
<evidence type="ECO:0000256" key="9">
    <source>
        <dbReference type="ARBA" id="ARBA00022840"/>
    </source>
</evidence>
<keyword evidence="5" id="KW-0597">Phosphoprotein</keyword>
<dbReference type="GO" id="GO:0005524">
    <property type="term" value="F:ATP binding"/>
    <property type="evidence" value="ECO:0007669"/>
    <property type="project" value="UniProtKB-KW"/>
</dbReference>
<dbReference type="InterPro" id="IPR004358">
    <property type="entry name" value="Sig_transdc_His_kin-like_C"/>
</dbReference>
<keyword evidence="12" id="KW-1133">Transmembrane helix</keyword>
<keyword evidence="4" id="KW-1003">Cell membrane</keyword>
<dbReference type="Gene3D" id="3.30.565.10">
    <property type="entry name" value="Histidine kinase-like ATPase, C-terminal domain"/>
    <property type="match status" value="1"/>
</dbReference>
<dbReference type="PROSITE" id="PS50109">
    <property type="entry name" value="HIS_KIN"/>
    <property type="match status" value="1"/>
</dbReference>
<dbReference type="InterPro" id="IPR050640">
    <property type="entry name" value="Bact_2-comp_sensor_kinase"/>
</dbReference>
<dbReference type="GO" id="GO:0000155">
    <property type="term" value="F:phosphorelay sensor kinase activity"/>
    <property type="evidence" value="ECO:0007669"/>
    <property type="project" value="InterPro"/>
</dbReference>
<accession>A0A839TM23</accession>
<evidence type="ECO:0000256" key="10">
    <source>
        <dbReference type="ARBA" id="ARBA00023012"/>
    </source>
</evidence>
<organism evidence="15 16">
    <name type="scientific">Paenibacillus rhizosphaerae</name>
    <dbReference type="NCBI Taxonomy" id="297318"/>
    <lineage>
        <taxon>Bacteria</taxon>
        <taxon>Bacillati</taxon>
        <taxon>Bacillota</taxon>
        <taxon>Bacilli</taxon>
        <taxon>Bacillales</taxon>
        <taxon>Paenibacillaceae</taxon>
        <taxon>Paenibacillus</taxon>
    </lineage>
</organism>
<keyword evidence="9" id="KW-0067">ATP-binding</keyword>
<evidence type="ECO:0000256" key="3">
    <source>
        <dbReference type="ARBA" id="ARBA00012438"/>
    </source>
</evidence>
<keyword evidence="7" id="KW-0547">Nucleotide-binding</keyword>
<evidence type="ECO:0000256" key="11">
    <source>
        <dbReference type="ARBA" id="ARBA00023136"/>
    </source>
</evidence>
<dbReference type="InterPro" id="IPR005467">
    <property type="entry name" value="His_kinase_dom"/>
</dbReference>
<dbReference type="PANTHER" id="PTHR34220:SF7">
    <property type="entry name" value="SENSOR HISTIDINE KINASE YPDA"/>
    <property type="match status" value="1"/>
</dbReference>
<dbReference type="Pfam" id="PF06580">
    <property type="entry name" value="His_kinase"/>
    <property type="match status" value="1"/>
</dbReference>
<evidence type="ECO:0000256" key="7">
    <source>
        <dbReference type="ARBA" id="ARBA00022741"/>
    </source>
</evidence>
<dbReference type="RefSeq" id="WP_183579610.1">
    <property type="nucleotide sequence ID" value="NZ_JACHXJ010000001.1"/>
</dbReference>
<proteinExistence type="predicted"/>
<dbReference type="Pfam" id="PF02518">
    <property type="entry name" value="HATPase_c"/>
    <property type="match status" value="1"/>
</dbReference>
<dbReference type="InterPro" id="IPR010559">
    <property type="entry name" value="Sig_transdc_His_kin_internal"/>
</dbReference>
<dbReference type="InterPro" id="IPR036890">
    <property type="entry name" value="HATPase_C_sf"/>
</dbReference>
<dbReference type="CDD" id="cd06225">
    <property type="entry name" value="HAMP"/>
    <property type="match status" value="1"/>
</dbReference>
<evidence type="ECO:0000313" key="16">
    <source>
        <dbReference type="Proteomes" id="UP000517523"/>
    </source>
</evidence>
<dbReference type="PANTHER" id="PTHR34220">
    <property type="entry name" value="SENSOR HISTIDINE KINASE YPDA"/>
    <property type="match status" value="1"/>
</dbReference>
<dbReference type="Proteomes" id="UP000517523">
    <property type="component" value="Unassembled WGS sequence"/>
</dbReference>
<evidence type="ECO:0000256" key="4">
    <source>
        <dbReference type="ARBA" id="ARBA00022475"/>
    </source>
</evidence>
<reference evidence="15 16" key="1">
    <citation type="submission" date="2020-08" db="EMBL/GenBank/DDBJ databases">
        <title>Genomic Encyclopedia of Type Strains, Phase III (KMG-III): the genomes of soil and plant-associated and newly described type strains.</title>
        <authorList>
            <person name="Whitman W."/>
        </authorList>
    </citation>
    <scope>NUCLEOTIDE SEQUENCE [LARGE SCALE GENOMIC DNA]</scope>
    <source>
        <strain evidence="15 16">CECT 5831</strain>
    </source>
</reference>
<evidence type="ECO:0000259" key="13">
    <source>
        <dbReference type="PROSITE" id="PS50109"/>
    </source>
</evidence>
<comment type="catalytic activity">
    <reaction evidence="1">
        <text>ATP + protein L-histidine = ADP + protein N-phospho-L-histidine.</text>
        <dbReference type="EC" id="2.7.13.3"/>
    </reaction>
</comment>
<evidence type="ECO:0000313" key="15">
    <source>
        <dbReference type="EMBL" id="MBB3126438.1"/>
    </source>
</evidence>
<feature type="transmembrane region" description="Helical" evidence="12">
    <location>
        <begin position="319"/>
        <end position="342"/>
    </location>
</feature>
<dbReference type="Pfam" id="PF00672">
    <property type="entry name" value="HAMP"/>
    <property type="match status" value="1"/>
</dbReference>
<keyword evidence="8 15" id="KW-0418">Kinase</keyword>
<evidence type="ECO:0000256" key="2">
    <source>
        <dbReference type="ARBA" id="ARBA00004651"/>
    </source>
</evidence>
<dbReference type="SMART" id="SM00387">
    <property type="entry name" value="HATPase_c"/>
    <property type="match status" value="1"/>
</dbReference>
<name>A0A839TM23_9BACL</name>
<gene>
    <name evidence="15" type="ORF">FHS19_001092</name>
</gene>
<dbReference type="SUPFAM" id="SSF158472">
    <property type="entry name" value="HAMP domain-like"/>
    <property type="match status" value="1"/>
</dbReference>
<keyword evidence="11 12" id="KW-0472">Membrane</keyword>
<dbReference type="AlphaFoldDB" id="A0A839TM23"/>
<feature type="transmembrane region" description="Helical" evidence="12">
    <location>
        <begin position="21"/>
        <end position="45"/>
    </location>
</feature>
<feature type="domain" description="HAMP" evidence="14">
    <location>
        <begin position="339"/>
        <end position="391"/>
    </location>
</feature>
<dbReference type="GO" id="GO:0005886">
    <property type="term" value="C:plasma membrane"/>
    <property type="evidence" value="ECO:0007669"/>
    <property type="project" value="UniProtKB-SubCell"/>
</dbReference>
<evidence type="ECO:0000256" key="12">
    <source>
        <dbReference type="SAM" id="Phobius"/>
    </source>
</evidence>
<dbReference type="PRINTS" id="PR00344">
    <property type="entry name" value="BCTRLSENSOR"/>
</dbReference>
<feature type="domain" description="Histidine kinase" evidence="13">
    <location>
        <begin position="374"/>
        <end position="621"/>
    </location>
</feature>
<keyword evidence="10" id="KW-0902">Two-component regulatory system</keyword>